<evidence type="ECO:0000313" key="3">
    <source>
        <dbReference type="Proteomes" id="UP001055172"/>
    </source>
</evidence>
<dbReference type="AlphaFoldDB" id="A0AA37LVJ5"/>
<protein>
    <submittedName>
        <fullName evidence="2">Uncharacterized protein</fullName>
    </submittedName>
</protein>
<feature type="region of interest" description="Disordered" evidence="1">
    <location>
        <begin position="1"/>
        <end position="34"/>
    </location>
</feature>
<dbReference type="EMBL" id="BPPX01000021">
    <property type="protein sequence ID" value="GJC86364.1"/>
    <property type="molecule type" value="Genomic_DNA"/>
</dbReference>
<keyword evidence="3" id="KW-1185">Reference proteome</keyword>
<sequence length="62" mass="6849">MLGKAGGQRVSLASEVSSEGVSIGAVPRPNPPKTLLARDKYDEWVAREKTYRNQINTIARHQ</sequence>
<organism evidence="2 3">
    <name type="scientific">Colletotrichum liriopes</name>
    <dbReference type="NCBI Taxonomy" id="708192"/>
    <lineage>
        <taxon>Eukaryota</taxon>
        <taxon>Fungi</taxon>
        <taxon>Dikarya</taxon>
        <taxon>Ascomycota</taxon>
        <taxon>Pezizomycotina</taxon>
        <taxon>Sordariomycetes</taxon>
        <taxon>Hypocreomycetidae</taxon>
        <taxon>Glomerellales</taxon>
        <taxon>Glomerellaceae</taxon>
        <taxon>Colletotrichum</taxon>
        <taxon>Colletotrichum spaethianum species complex</taxon>
    </lineage>
</organism>
<reference evidence="2 3" key="1">
    <citation type="submission" date="2021-07" db="EMBL/GenBank/DDBJ databases">
        <title>Genome data of Colletotrichum spaethianum.</title>
        <authorList>
            <person name="Utami Y.D."/>
            <person name="Hiruma K."/>
        </authorList>
    </citation>
    <scope>NUCLEOTIDE SEQUENCE [LARGE SCALE GENOMIC DNA]</scope>
    <source>
        <strain evidence="2 3">MAFF 242679</strain>
    </source>
</reference>
<gene>
    <name evidence="2" type="ORF">ColLi_09202</name>
</gene>
<evidence type="ECO:0000256" key="1">
    <source>
        <dbReference type="SAM" id="MobiDB-lite"/>
    </source>
</evidence>
<accession>A0AA37LVJ5</accession>
<dbReference type="Proteomes" id="UP001055172">
    <property type="component" value="Unassembled WGS sequence"/>
</dbReference>
<name>A0AA37LVJ5_9PEZI</name>
<proteinExistence type="predicted"/>
<comment type="caution">
    <text evidence="2">The sequence shown here is derived from an EMBL/GenBank/DDBJ whole genome shotgun (WGS) entry which is preliminary data.</text>
</comment>
<evidence type="ECO:0000313" key="2">
    <source>
        <dbReference type="EMBL" id="GJC86364.1"/>
    </source>
</evidence>